<gene>
    <name evidence="1" type="ORF">DFR27_0673</name>
</gene>
<comment type="caution">
    <text evidence="1">The sequence shown here is derived from an EMBL/GenBank/DDBJ whole genome shotgun (WGS) entry which is preliminary data.</text>
</comment>
<name>A0A3M0ADV3_9GAMM</name>
<accession>A0A3M0ADV3</accession>
<dbReference type="EMBL" id="REFJ01000001">
    <property type="protein sequence ID" value="RMA82716.1"/>
    <property type="molecule type" value="Genomic_DNA"/>
</dbReference>
<protein>
    <submittedName>
        <fullName evidence="1">Uncharacterized protein</fullName>
    </submittedName>
</protein>
<dbReference type="AlphaFoldDB" id="A0A3M0ADV3"/>
<dbReference type="OrthoDB" id="54570at1706369"/>
<dbReference type="RefSeq" id="WP_121876025.1">
    <property type="nucleotide sequence ID" value="NZ_REFJ01000001.1"/>
</dbReference>
<proteinExistence type="predicted"/>
<organism evidence="1 2">
    <name type="scientific">Umboniibacter marinipuniceus</name>
    <dbReference type="NCBI Taxonomy" id="569599"/>
    <lineage>
        <taxon>Bacteria</taxon>
        <taxon>Pseudomonadati</taxon>
        <taxon>Pseudomonadota</taxon>
        <taxon>Gammaproteobacteria</taxon>
        <taxon>Cellvibrionales</taxon>
        <taxon>Cellvibrionaceae</taxon>
        <taxon>Umboniibacter</taxon>
    </lineage>
</organism>
<evidence type="ECO:0000313" key="2">
    <source>
        <dbReference type="Proteomes" id="UP000267187"/>
    </source>
</evidence>
<sequence>MSGAITHFIKKQKSIARRALATGSRTAIHAKLLAADRIHEAILDHWGIDSVRFGVKKKHYIWFLSEYCSEYKPSYRYRYYRHIEKILKERGVWWQWKDDLEDGEWRRP</sequence>
<evidence type="ECO:0000313" key="1">
    <source>
        <dbReference type="EMBL" id="RMA82716.1"/>
    </source>
</evidence>
<reference evidence="1 2" key="1">
    <citation type="submission" date="2018-10" db="EMBL/GenBank/DDBJ databases">
        <title>Genomic Encyclopedia of Type Strains, Phase IV (KMG-IV): sequencing the most valuable type-strain genomes for metagenomic binning, comparative biology and taxonomic classification.</title>
        <authorList>
            <person name="Goeker M."/>
        </authorList>
    </citation>
    <scope>NUCLEOTIDE SEQUENCE [LARGE SCALE GENOMIC DNA]</scope>
    <source>
        <strain evidence="1 2">DSM 25080</strain>
    </source>
</reference>
<keyword evidence="2" id="KW-1185">Reference proteome</keyword>
<dbReference type="Proteomes" id="UP000267187">
    <property type="component" value="Unassembled WGS sequence"/>
</dbReference>